<dbReference type="Pfam" id="PF24492">
    <property type="entry name" value="HEAT_ECM29"/>
    <property type="match status" value="1"/>
</dbReference>
<dbReference type="STRING" id="1036612.A0A1L9TIQ2"/>
<dbReference type="GO" id="GO:0000502">
    <property type="term" value="C:proteasome complex"/>
    <property type="evidence" value="ECO:0007669"/>
    <property type="project" value="UniProtKB-KW"/>
</dbReference>
<evidence type="ECO:0000256" key="4">
    <source>
        <dbReference type="ARBA" id="ARBA00022942"/>
    </source>
</evidence>
<dbReference type="EMBL" id="KV878585">
    <property type="protein sequence ID" value="OJJ59314.1"/>
    <property type="molecule type" value="Genomic_DNA"/>
</dbReference>
<dbReference type="GO" id="GO:0060090">
    <property type="term" value="F:molecular adaptor activity"/>
    <property type="evidence" value="ECO:0007669"/>
    <property type="project" value="InterPro"/>
</dbReference>
<keyword evidence="2" id="KW-0963">Cytoplasm</keyword>
<evidence type="ECO:0000313" key="8">
    <source>
        <dbReference type="Proteomes" id="UP000184356"/>
    </source>
</evidence>
<dbReference type="VEuPathDB" id="FungiDB:ASPSYDRAFT_149123"/>
<reference evidence="8" key="1">
    <citation type="journal article" date="2017" name="Genome Biol.">
        <title>Comparative genomics reveals high biological diversity and specific adaptations in the industrially and medically important fungal genus Aspergillus.</title>
        <authorList>
            <person name="de Vries R.P."/>
            <person name="Riley R."/>
            <person name="Wiebenga A."/>
            <person name="Aguilar-Osorio G."/>
            <person name="Amillis S."/>
            <person name="Uchima C.A."/>
            <person name="Anderluh G."/>
            <person name="Asadollahi M."/>
            <person name="Askin M."/>
            <person name="Barry K."/>
            <person name="Battaglia E."/>
            <person name="Bayram O."/>
            <person name="Benocci T."/>
            <person name="Braus-Stromeyer S.A."/>
            <person name="Caldana C."/>
            <person name="Canovas D."/>
            <person name="Cerqueira G.C."/>
            <person name="Chen F."/>
            <person name="Chen W."/>
            <person name="Choi C."/>
            <person name="Clum A."/>
            <person name="Dos Santos R.A."/>
            <person name="Damasio A.R."/>
            <person name="Diallinas G."/>
            <person name="Emri T."/>
            <person name="Fekete E."/>
            <person name="Flipphi M."/>
            <person name="Freyberg S."/>
            <person name="Gallo A."/>
            <person name="Gournas C."/>
            <person name="Habgood R."/>
            <person name="Hainaut M."/>
            <person name="Harispe M.L."/>
            <person name="Henrissat B."/>
            <person name="Hilden K.S."/>
            <person name="Hope R."/>
            <person name="Hossain A."/>
            <person name="Karabika E."/>
            <person name="Karaffa L."/>
            <person name="Karanyi Z."/>
            <person name="Krasevec N."/>
            <person name="Kuo A."/>
            <person name="Kusch H."/>
            <person name="LaButti K."/>
            <person name="Lagendijk E.L."/>
            <person name="Lapidus A."/>
            <person name="Levasseur A."/>
            <person name="Lindquist E."/>
            <person name="Lipzen A."/>
            <person name="Logrieco A.F."/>
            <person name="MacCabe A."/>
            <person name="Maekelae M.R."/>
            <person name="Malavazi I."/>
            <person name="Melin P."/>
            <person name="Meyer V."/>
            <person name="Mielnichuk N."/>
            <person name="Miskei M."/>
            <person name="Molnar A.P."/>
            <person name="Mule G."/>
            <person name="Ngan C.Y."/>
            <person name="Orejas M."/>
            <person name="Orosz E."/>
            <person name="Ouedraogo J.P."/>
            <person name="Overkamp K.M."/>
            <person name="Park H.-S."/>
            <person name="Perrone G."/>
            <person name="Piumi F."/>
            <person name="Punt P.J."/>
            <person name="Ram A.F."/>
            <person name="Ramon A."/>
            <person name="Rauscher S."/>
            <person name="Record E."/>
            <person name="Riano-Pachon D.M."/>
            <person name="Robert V."/>
            <person name="Roehrig J."/>
            <person name="Ruller R."/>
            <person name="Salamov A."/>
            <person name="Salih N.S."/>
            <person name="Samson R.A."/>
            <person name="Sandor E."/>
            <person name="Sanguinetti M."/>
            <person name="Schuetze T."/>
            <person name="Sepcic K."/>
            <person name="Shelest E."/>
            <person name="Sherlock G."/>
            <person name="Sophianopoulou V."/>
            <person name="Squina F.M."/>
            <person name="Sun H."/>
            <person name="Susca A."/>
            <person name="Todd R.B."/>
            <person name="Tsang A."/>
            <person name="Unkles S.E."/>
            <person name="van de Wiele N."/>
            <person name="van Rossen-Uffink D."/>
            <person name="Oliveira J.V."/>
            <person name="Vesth T.C."/>
            <person name="Visser J."/>
            <person name="Yu J.-H."/>
            <person name="Zhou M."/>
            <person name="Andersen M.R."/>
            <person name="Archer D.B."/>
            <person name="Baker S.E."/>
            <person name="Benoit I."/>
            <person name="Brakhage A.A."/>
            <person name="Braus G.H."/>
            <person name="Fischer R."/>
            <person name="Frisvad J.C."/>
            <person name="Goldman G.H."/>
            <person name="Houbraken J."/>
            <person name="Oakley B."/>
            <person name="Pocsi I."/>
            <person name="Scazzocchio C."/>
            <person name="Seiboth B."/>
            <person name="vanKuyk P.A."/>
            <person name="Wortman J."/>
            <person name="Dyer P.S."/>
            <person name="Grigoriev I.V."/>
        </authorList>
    </citation>
    <scope>NUCLEOTIDE SEQUENCE [LARGE SCALE GENOMIC DNA]</scope>
    <source>
        <strain evidence="8">CBS 593.65</strain>
    </source>
</reference>
<evidence type="ECO:0000259" key="5">
    <source>
        <dbReference type="Pfam" id="PF13001"/>
    </source>
</evidence>
<dbReference type="InterPro" id="IPR055443">
    <property type="entry name" value="HEAT_ECM29"/>
</dbReference>
<protein>
    <recommendedName>
        <fullName evidence="9">Proteasome component</fullName>
    </recommendedName>
</protein>
<dbReference type="OrthoDB" id="16066at2759"/>
<dbReference type="GO" id="GO:0036503">
    <property type="term" value="P:ERAD pathway"/>
    <property type="evidence" value="ECO:0007669"/>
    <property type="project" value="TreeGrafter"/>
</dbReference>
<evidence type="ECO:0000256" key="3">
    <source>
        <dbReference type="ARBA" id="ARBA00022737"/>
    </source>
</evidence>
<evidence type="ECO:0000256" key="2">
    <source>
        <dbReference type="ARBA" id="ARBA00022490"/>
    </source>
</evidence>
<evidence type="ECO:0000256" key="1">
    <source>
        <dbReference type="ARBA" id="ARBA00004496"/>
    </source>
</evidence>
<dbReference type="InterPro" id="IPR016024">
    <property type="entry name" value="ARM-type_fold"/>
</dbReference>
<evidence type="ECO:0008006" key="9">
    <source>
        <dbReference type="Google" id="ProtNLM"/>
    </source>
</evidence>
<dbReference type="Proteomes" id="UP000184356">
    <property type="component" value="Unassembled WGS sequence"/>
</dbReference>
<feature type="domain" description="Proteasome component Ecm29 N-terminal" evidence="5">
    <location>
        <begin position="15"/>
        <end position="535"/>
    </location>
</feature>
<dbReference type="InterPro" id="IPR024372">
    <property type="entry name" value="Ecm29_N"/>
</dbReference>
<feature type="domain" description="Proteasome adapter and scaffold protein ECM29 HEAT-repeat" evidence="6">
    <location>
        <begin position="1310"/>
        <end position="1471"/>
    </location>
</feature>
<proteinExistence type="predicted"/>
<dbReference type="PANTHER" id="PTHR23346:SF19">
    <property type="entry name" value="PROTEASOME ADAPTER AND SCAFFOLD PROTEIN ECM29"/>
    <property type="match status" value="1"/>
</dbReference>
<accession>A0A1L9TIQ2</accession>
<sequence length="1870" mass="206277">MAETNSAEARELSLISKVELRIALADTDEKLESLLGTYLPPLLLKLGADSHAVRSKVISVCQHINTRVKAPAIKLPVSALLKQFKEQKTQLIRHFDLIYLQQGIDRLGSDARVEILVPLLQGISEIGTSANQGAVVFNLVLRLLPLLKLPPKGSEDDVKLKTRLGLSDHDSSFLSHWFSKLLLLTPAEKNTPTCPGLSPAEYKFLNKDVPVTETWDPAQEGGLNLTETKVRVLRFISSGAFNDSERMMPAIISSADSNSRLSDLAEELLKRFTPDLENPDVVQQLYQMYFGAGTPDGARPARPALQTKLLVFLGKSVRATSNTDKIVQLIEDGLLSDSARSSQGLQASKLRTQIFNFTTWVVRMGSPDDLRQLAPKVIAGLMDFIRSQGWPSPGASGQRLPATDLSLRALAYESIGIIIPKADLQFSGGHETVSYFELIKWLFTSLSCDDSGPQFFVSIEQALGSILNSSIDVASAESQKELSHFLLSQMRTYPGDDDEETGCRIVRGPQYAAVRFTNRFLPFSNVVGRWIDLMAVAGGADKRQEISEEGKKGLHPYWYRLLNPTQENKPIDASSRSSGEVTSWFDFPSFIEATNFLLFTVVPGNHEFGVFSGRYRGSFAPAMTFLRNILFWKSLLAAGLDIEIEQGWESKLDLMLTSDEKARTALRQHMRSNDQELVGMFLQSTLMGLVDSYREGRRQCGEHFVSICSLAANNSVEWLLPQALSLKGTLSSNDQDAQNTAARAIGILASHPAFPQEDLAALVTESSATLGPWESAVGDKVLKVRGAILGLCFVFSRLSFRGAIEKVLEIQVDQFVRVLLTIIETSRDSLLRQAAETAIGQLSLSGLLSPTTLSDAEWETIKDKLMKDAKAESNVAITAIGLLLLTFPRDAPLFDRLFEALTGLHELRSPEIHFTVGEALGNAVAGWNSKSLVPNFDVDAKFPENKIPISVLADASDKLIADCRAPKPSLRKASAIWLLCLVKNCGHMKEIQSRLRKCQITFASLLSDRDEMVQETGAQGLSLVYEMGDQELKDDLVRDLVDSFTASSANLGGGKVDENTELFEPGALPTGGGSSVNTYKDIMNLASEAGDPTLVYRFMSLASNNALWTSRAAFSKIGISSIFSDSSINGYLAKNPKIYPKLFRYRFDPNPNVQRSMNTIWLALVKDANAVIGAHFDEIISDLLKSMLAGREWRMRQASCTAISDLIQGRQPEVYAKYVDEIFTKAFKLVDDIKESVRAAALKLCQTITGSVIRTLEASDPDTKRVKTMLESTIPFLLSDKGMESSVQEVQGFALGALIQMIKKGPGSSLRPFVPSIMEQFLNCLSSLEPQAVNYVHLNADKYGLTGQEIDKMRLSSIRTSPMMEVIERYLIDMLDDASMKEFAAKLESVIRSAVGLPSKVGCSRVLVLLSMRTVLFRPYADRFIQLLGKYVVDRNDTVSASYCSSIGYLMRLASDDRILKTIEYAKTLYLTAEDANQRVISAEILHSSSKLSNDRFMTFASTALPFIFVAKHDLDEHVREVFEKTWQDNVGGNRAVSLYIKEITDLVRDNLESARWAIKHTAALAIADAIMSLDSEIGLDTSEYIWPVLEKALAGKTWAGKENVLKAFVQFTSQAKSLWQKQPPLGELMKNITIREAKRNNPAYRPHGLTALGGVAQARKDLNLTADAISIVSSVLDDLDDAGDPMDIDSGSGTGTKQTLENTLAACVKCLLQCLSPAVQAAQTPSEDYAVGRMALDEYVAESRSKIRRAMQHGGKQVQIALYEELRLLFTQLDTWASEKNVDTDHLRGIHVILAKLAGELLSCDIDLSVEAVRKGRAEATTSYVKFCQQTGREIDPGLRKSVSEWRKEERSGPVRQILDQVIGQLAPE</sequence>
<evidence type="ECO:0000313" key="7">
    <source>
        <dbReference type="EMBL" id="OJJ59314.1"/>
    </source>
</evidence>
<dbReference type="PANTHER" id="PTHR23346">
    <property type="entry name" value="TRANSLATIONAL ACTIVATOR GCN1-RELATED"/>
    <property type="match status" value="1"/>
</dbReference>
<dbReference type="GeneID" id="63757941"/>
<comment type="subcellular location">
    <subcellularLocation>
        <location evidence="1">Cytoplasm</location>
    </subcellularLocation>
</comment>
<dbReference type="GO" id="GO:0043248">
    <property type="term" value="P:proteasome assembly"/>
    <property type="evidence" value="ECO:0007669"/>
    <property type="project" value="InterPro"/>
</dbReference>
<dbReference type="RefSeq" id="XP_040703120.1">
    <property type="nucleotide sequence ID" value="XM_040841868.1"/>
</dbReference>
<dbReference type="SUPFAM" id="SSF48371">
    <property type="entry name" value="ARM repeat"/>
    <property type="match status" value="2"/>
</dbReference>
<evidence type="ECO:0000259" key="6">
    <source>
        <dbReference type="Pfam" id="PF24492"/>
    </source>
</evidence>
<dbReference type="Pfam" id="PF23731">
    <property type="entry name" value="ARM_ECM29_C"/>
    <property type="match status" value="1"/>
</dbReference>
<keyword evidence="8" id="KW-1185">Reference proteome</keyword>
<dbReference type="InterPro" id="IPR011989">
    <property type="entry name" value="ARM-like"/>
</dbReference>
<keyword evidence="3" id="KW-0677">Repeat</keyword>
<name>A0A1L9TIQ2_9EURO</name>
<organism evidence="7 8">
    <name type="scientific">Aspergillus sydowii CBS 593.65</name>
    <dbReference type="NCBI Taxonomy" id="1036612"/>
    <lineage>
        <taxon>Eukaryota</taxon>
        <taxon>Fungi</taxon>
        <taxon>Dikarya</taxon>
        <taxon>Ascomycota</taxon>
        <taxon>Pezizomycotina</taxon>
        <taxon>Eurotiomycetes</taxon>
        <taxon>Eurotiomycetidae</taxon>
        <taxon>Eurotiales</taxon>
        <taxon>Aspergillaceae</taxon>
        <taxon>Aspergillus</taxon>
        <taxon>Aspergillus subgen. Nidulantes</taxon>
    </lineage>
</organism>
<dbReference type="Gene3D" id="1.25.10.10">
    <property type="entry name" value="Leucine-rich Repeat Variant"/>
    <property type="match status" value="3"/>
</dbReference>
<gene>
    <name evidence="7" type="ORF">ASPSYDRAFT_149123</name>
</gene>
<keyword evidence="4" id="KW-0647">Proteasome</keyword>
<dbReference type="GO" id="GO:0005634">
    <property type="term" value="C:nucleus"/>
    <property type="evidence" value="ECO:0007669"/>
    <property type="project" value="TreeGrafter"/>
</dbReference>
<dbReference type="Pfam" id="PF13001">
    <property type="entry name" value="ECM29_N"/>
    <property type="match status" value="1"/>
</dbReference>
<dbReference type="GO" id="GO:0005737">
    <property type="term" value="C:cytoplasm"/>
    <property type="evidence" value="ECO:0007669"/>
    <property type="project" value="UniProtKB-SubCell"/>
</dbReference>